<protein>
    <submittedName>
        <fullName evidence="5">Glyco_hydro_1</fullName>
    </submittedName>
</protein>
<evidence type="ECO:0000256" key="1">
    <source>
        <dbReference type="ARBA" id="ARBA00010838"/>
    </source>
</evidence>
<dbReference type="GO" id="GO:0016052">
    <property type="term" value="P:carbohydrate catabolic process"/>
    <property type="evidence" value="ECO:0007669"/>
    <property type="project" value="TreeGrafter"/>
</dbReference>
<accession>A0A060CQF0</accession>
<evidence type="ECO:0000256" key="4">
    <source>
        <dbReference type="RuleBase" id="RU003690"/>
    </source>
</evidence>
<feature type="non-terminal residue" evidence="5">
    <location>
        <position position="167"/>
    </location>
</feature>
<comment type="similarity">
    <text evidence="1 4">Belongs to the glycosyl hydrolase 1 family.</text>
</comment>
<keyword evidence="3" id="KW-0326">Glycosidase</keyword>
<organism evidence="5">
    <name type="scientific">uncultured Bifidobacterium sp</name>
    <dbReference type="NCBI Taxonomy" id="165187"/>
    <lineage>
        <taxon>Bacteria</taxon>
        <taxon>Bacillati</taxon>
        <taxon>Actinomycetota</taxon>
        <taxon>Actinomycetes</taxon>
        <taxon>Bifidobacteriales</taxon>
        <taxon>Bifidobacteriaceae</taxon>
        <taxon>Bifidobacterium</taxon>
        <taxon>environmental samples</taxon>
    </lineage>
</organism>
<reference evidence="5" key="1">
    <citation type="journal article" date="2013" name="Environ. Microbiol.">
        <title>Seasonally variable intestinal metagenomes of the red palm weevil (Rhynchophorus ferrugineus).</title>
        <authorList>
            <person name="Jia S."/>
            <person name="Zhang X."/>
            <person name="Zhang G."/>
            <person name="Yin A."/>
            <person name="Zhang S."/>
            <person name="Li F."/>
            <person name="Wang L."/>
            <person name="Zhao D."/>
            <person name="Yun Q."/>
            <person name="Tala"/>
            <person name="Wang J."/>
            <person name="Sun G."/>
            <person name="Baabdullah M."/>
            <person name="Yu X."/>
            <person name="Hu S."/>
            <person name="Al-Mssallem I.S."/>
            <person name="Yu J."/>
        </authorList>
    </citation>
    <scope>NUCLEOTIDE SEQUENCE</scope>
</reference>
<name>A0A060CQF0_9BIFI</name>
<dbReference type="EMBL" id="KF128083">
    <property type="protein sequence ID" value="AIA95445.1"/>
    <property type="molecule type" value="Genomic_DNA"/>
</dbReference>
<dbReference type="AlphaFoldDB" id="A0A060CQF0"/>
<dbReference type="PRINTS" id="PR00131">
    <property type="entry name" value="GLHYDRLASE1"/>
</dbReference>
<sequence length="167" mass="18516">ANIEGQFLAAARGDDFLGVQSYSRAFFDSHGYVPTGTDARKTKNGWEFYPPALGEAIRDAHKEAPETPILVTENGIATDDDAERIEYTSGALAAMGAAIREGIDVRGYIHWSLLDNWEFGSFAPTFGLVAFDARTFERRAKPSLAWLGSIAQELHIPDTQWERHERA</sequence>
<dbReference type="Pfam" id="PF00232">
    <property type="entry name" value="Glyco_hydro_1"/>
    <property type="match status" value="1"/>
</dbReference>
<dbReference type="InterPro" id="IPR017853">
    <property type="entry name" value="GH"/>
</dbReference>
<dbReference type="Gene3D" id="3.20.20.80">
    <property type="entry name" value="Glycosidases"/>
    <property type="match status" value="1"/>
</dbReference>
<evidence type="ECO:0000313" key="5">
    <source>
        <dbReference type="EMBL" id="AIA95445.1"/>
    </source>
</evidence>
<dbReference type="SUPFAM" id="SSF51445">
    <property type="entry name" value="(Trans)glycosidases"/>
    <property type="match status" value="1"/>
</dbReference>
<dbReference type="PANTHER" id="PTHR10353:SF36">
    <property type="entry name" value="LP05116P"/>
    <property type="match status" value="1"/>
</dbReference>
<dbReference type="InterPro" id="IPR001360">
    <property type="entry name" value="Glyco_hydro_1"/>
</dbReference>
<feature type="non-terminal residue" evidence="5">
    <location>
        <position position="1"/>
    </location>
</feature>
<proteinExistence type="inferred from homology"/>
<dbReference type="GO" id="GO:0005829">
    <property type="term" value="C:cytosol"/>
    <property type="evidence" value="ECO:0007669"/>
    <property type="project" value="TreeGrafter"/>
</dbReference>
<evidence type="ECO:0000256" key="3">
    <source>
        <dbReference type="ARBA" id="ARBA00023295"/>
    </source>
</evidence>
<evidence type="ECO:0000256" key="2">
    <source>
        <dbReference type="ARBA" id="ARBA00022801"/>
    </source>
</evidence>
<keyword evidence="2" id="KW-0378">Hydrolase</keyword>
<dbReference type="GO" id="GO:0008422">
    <property type="term" value="F:beta-glucosidase activity"/>
    <property type="evidence" value="ECO:0007669"/>
    <property type="project" value="TreeGrafter"/>
</dbReference>
<dbReference type="PANTHER" id="PTHR10353">
    <property type="entry name" value="GLYCOSYL HYDROLASE"/>
    <property type="match status" value="1"/>
</dbReference>